<dbReference type="EMBL" id="KI287990">
    <property type="protein sequence ID" value="ESA09517.1"/>
    <property type="molecule type" value="Genomic_DNA"/>
</dbReference>
<organism evidence="1">
    <name type="scientific">Rhizophagus irregularis (strain DAOM 181602 / DAOM 197198 / MUCL 43194)</name>
    <name type="common">Arbuscular mycorrhizal fungus</name>
    <name type="synonym">Glomus intraradices</name>
    <dbReference type="NCBI Taxonomy" id="747089"/>
    <lineage>
        <taxon>Eukaryota</taxon>
        <taxon>Fungi</taxon>
        <taxon>Fungi incertae sedis</taxon>
        <taxon>Mucoromycota</taxon>
        <taxon>Glomeromycotina</taxon>
        <taxon>Glomeromycetes</taxon>
        <taxon>Glomerales</taxon>
        <taxon>Glomeraceae</taxon>
        <taxon>Rhizophagus</taxon>
    </lineage>
</organism>
<reference evidence="1" key="1">
    <citation type="submission" date="2013-07" db="EMBL/GenBank/DDBJ databases">
        <title>The genome of an arbuscular mycorrhizal fungus provides insights into the evolution of the oldest plant symbiosis.</title>
        <authorList>
            <consortium name="DOE Joint Genome Institute"/>
            <person name="Tisserant E."/>
            <person name="Malbreil M."/>
            <person name="Kuo A."/>
            <person name="Kohler A."/>
            <person name="Symeonidi A."/>
            <person name="Balestrini R."/>
            <person name="Charron P."/>
            <person name="Duensing N."/>
            <person name="Frei-dit-Frey N."/>
            <person name="Gianinazzi-Pearson V."/>
            <person name="Gilbert B."/>
            <person name="Handa Y."/>
            <person name="Hijri M."/>
            <person name="Kaul R."/>
            <person name="Kawaguchi M."/>
            <person name="Krajinski F."/>
            <person name="Lammers P."/>
            <person name="Lapierre D."/>
            <person name="Masclaux F.G."/>
            <person name="Murat C."/>
            <person name="Morin E."/>
            <person name="Ndikumana S."/>
            <person name="Pagni M."/>
            <person name="Petitpierre D."/>
            <person name="Requena N."/>
            <person name="Rosikiewicz P."/>
            <person name="Riley R."/>
            <person name="Saito K."/>
            <person name="San Clemente H."/>
            <person name="Shapiro H."/>
            <person name="van Tuinen D."/>
            <person name="Becard G."/>
            <person name="Bonfante P."/>
            <person name="Paszkowski U."/>
            <person name="Shachar-Hill Y."/>
            <person name="Young J.P."/>
            <person name="Sanders I.R."/>
            <person name="Henrissat B."/>
            <person name="Rensing S.A."/>
            <person name="Grigoriev I.V."/>
            <person name="Corradi N."/>
            <person name="Roux C."/>
            <person name="Martin F."/>
        </authorList>
    </citation>
    <scope>NUCLEOTIDE SEQUENCE</scope>
    <source>
        <strain evidence="1">DAOM 197198</strain>
    </source>
</reference>
<sequence length="70" mass="8069">MFVQLEHFELAIISVGWFPFKKFEIIKWKRTTANLDDVLHMQKESIVFETSATATLLLISSSSKTYTLST</sequence>
<evidence type="ECO:0000313" key="1">
    <source>
        <dbReference type="EMBL" id="ESA09517.1"/>
    </source>
</evidence>
<gene>
    <name evidence="1" type="ORF">GLOINDRAFT_30429</name>
</gene>
<accession>U9TQ28</accession>
<name>U9TQ28_RHIID</name>
<dbReference type="HOGENOM" id="CLU_2759099_0_0_1"/>
<protein>
    <submittedName>
        <fullName evidence="1">Uncharacterized protein</fullName>
    </submittedName>
</protein>
<dbReference type="AlphaFoldDB" id="U9TQ28"/>
<proteinExistence type="predicted"/>